<proteinExistence type="predicted"/>
<dbReference type="RefSeq" id="WP_100353981.1">
    <property type="nucleotide sequence ID" value="NZ_PCGR01000003.1"/>
</dbReference>
<evidence type="ECO:0000313" key="12">
    <source>
        <dbReference type="Proteomes" id="UP000228680"/>
    </source>
</evidence>
<dbReference type="Gene3D" id="6.10.250.690">
    <property type="match status" value="1"/>
</dbReference>
<evidence type="ECO:0000259" key="9">
    <source>
        <dbReference type="PROSITE" id="PS50110"/>
    </source>
</evidence>
<reference evidence="11 12" key="1">
    <citation type="submission" date="2017-10" db="EMBL/GenBank/DDBJ databases">
        <title>Draft genome of Chryseomicrobium casticus sp. nov.</title>
        <authorList>
            <person name="Chakraborty R."/>
            <person name="Saha T."/>
        </authorList>
    </citation>
    <scope>NUCLEOTIDE SEQUENCE [LARGE SCALE GENOMIC DNA]</scope>
    <source>
        <strain evidence="11 12">ET03</strain>
    </source>
</reference>
<accession>A0A2M9EYC0</accession>
<comment type="subcellular location">
    <subcellularLocation>
        <location evidence="1">Cytoplasm</location>
    </subcellularLocation>
</comment>
<dbReference type="SUPFAM" id="SSF52172">
    <property type="entry name" value="CheY-like"/>
    <property type="match status" value="1"/>
</dbReference>
<evidence type="ECO:0000256" key="8">
    <source>
        <dbReference type="PROSITE-ProRule" id="PRU01091"/>
    </source>
</evidence>
<feature type="domain" description="Response regulatory" evidence="9">
    <location>
        <begin position="5"/>
        <end position="119"/>
    </location>
</feature>
<dbReference type="OrthoDB" id="9790442at2"/>
<organism evidence="11 12">
    <name type="scientific">Chryseomicrobium excrementi</name>
    <dbReference type="NCBI Taxonomy" id="2041346"/>
    <lineage>
        <taxon>Bacteria</taxon>
        <taxon>Bacillati</taxon>
        <taxon>Bacillota</taxon>
        <taxon>Bacilli</taxon>
        <taxon>Bacillales</taxon>
        <taxon>Caryophanaceae</taxon>
        <taxon>Chryseomicrobium</taxon>
    </lineage>
</organism>
<dbReference type="InterPro" id="IPR001789">
    <property type="entry name" value="Sig_transdc_resp-reg_receiver"/>
</dbReference>
<keyword evidence="2 7" id="KW-0597">Phosphoprotein</keyword>
<dbReference type="Pfam" id="PF00072">
    <property type="entry name" value="Response_reg"/>
    <property type="match status" value="1"/>
</dbReference>
<keyword evidence="5 8" id="KW-0238">DNA-binding</keyword>
<keyword evidence="4" id="KW-0805">Transcription regulation</keyword>
<dbReference type="Proteomes" id="UP000228680">
    <property type="component" value="Unassembled WGS sequence"/>
</dbReference>
<dbReference type="GO" id="GO:0000156">
    <property type="term" value="F:phosphorelay response regulator activity"/>
    <property type="evidence" value="ECO:0007669"/>
    <property type="project" value="TreeGrafter"/>
</dbReference>
<dbReference type="PANTHER" id="PTHR48111:SF52">
    <property type="entry name" value="TRANSCRIPTIONAL REGULATORY PROTEIN YVRH"/>
    <property type="match status" value="1"/>
</dbReference>
<dbReference type="InterPro" id="IPR011006">
    <property type="entry name" value="CheY-like_superfamily"/>
</dbReference>
<evidence type="ECO:0000256" key="1">
    <source>
        <dbReference type="ARBA" id="ARBA00004496"/>
    </source>
</evidence>
<dbReference type="PROSITE" id="PS50110">
    <property type="entry name" value="RESPONSE_REGULATORY"/>
    <property type="match status" value="1"/>
</dbReference>
<dbReference type="GO" id="GO:0006355">
    <property type="term" value="P:regulation of DNA-templated transcription"/>
    <property type="evidence" value="ECO:0007669"/>
    <property type="project" value="InterPro"/>
</dbReference>
<dbReference type="InterPro" id="IPR036388">
    <property type="entry name" value="WH-like_DNA-bd_sf"/>
</dbReference>
<evidence type="ECO:0000256" key="6">
    <source>
        <dbReference type="ARBA" id="ARBA00023163"/>
    </source>
</evidence>
<feature type="modified residue" description="4-aspartylphosphate" evidence="7">
    <location>
        <position position="55"/>
    </location>
</feature>
<dbReference type="InterPro" id="IPR039420">
    <property type="entry name" value="WalR-like"/>
</dbReference>
<dbReference type="GO" id="GO:0005829">
    <property type="term" value="C:cytosol"/>
    <property type="evidence" value="ECO:0007669"/>
    <property type="project" value="TreeGrafter"/>
</dbReference>
<name>A0A2M9EYC0_9BACL</name>
<dbReference type="PROSITE" id="PS51755">
    <property type="entry name" value="OMPR_PHOB"/>
    <property type="match status" value="1"/>
</dbReference>
<dbReference type="Gene3D" id="3.40.50.2300">
    <property type="match status" value="1"/>
</dbReference>
<evidence type="ECO:0000256" key="3">
    <source>
        <dbReference type="ARBA" id="ARBA00023012"/>
    </source>
</evidence>
<dbReference type="GO" id="GO:0000976">
    <property type="term" value="F:transcription cis-regulatory region binding"/>
    <property type="evidence" value="ECO:0007669"/>
    <property type="project" value="TreeGrafter"/>
</dbReference>
<protein>
    <submittedName>
        <fullName evidence="11">DNA-binding response regulator</fullName>
    </submittedName>
</protein>
<feature type="DNA-binding region" description="OmpR/PhoB-type" evidence="8">
    <location>
        <begin position="132"/>
        <end position="231"/>
    </location>
</feature>
<gene>
    <name evidence="11" type="ORF">CQS04_09850</name>
</gene>
<keyword evidence="12" id="KW-1185">Reference proteome</keyword>
<dbReference type="FunFam" id="1.10.10.10:FF:000018">
    <property type="entry name" value="DNA-binding response regulator ResD"/>
    <property type="match status" value="1"/>
</dbReference>
<evidence type="ECO:0000256" key="2">
    <source>
        <dbReference type="ARBA" id="ARBA00022553"/>
    </source>
</evidence>
<dbReference type="EMBL" id="PCGR01000003">
    <property type="protein sequence ID" value="PJK16204.1"/>
    <property type="molecule type" value="Genomic_DNA"/>
</dbReference>
<keyword evidence="3" id="KW-0902">Two-component regulatory system</keyword>
<dbReference type="CDD" id="cd00383">
    <property type="entry name" value="trans_reg_C"/>
    <property type="match status" value="1"/>
</dbReference>
<comment type="caution">
    <text evidence="11">The sequence shown here is derived from an EMBL/GenBank/DDBJ whole genome shotgun (WGS) entry which is preliminary data.</text>
</comment>
<dbReference type="InterPro" id="IPR001867">
    <property type="entry name" value="OmpR/PhoB-type_DNA-bd"/>
</dbReference>
<evidence type="ECO:0000256" key="4">
    <source>
        <dbReference type="ARBA" id="ARBA00023015"/>
    </source>
</evidence>
<dbReference type="Pfam" id="PF00486">
    <property type="entry name" value="Trans_reg_C"/>
    <property type="match status" value="1"/>
</dbReference>
<evidence type="ECO:0000313" key="11">
    <source>
        <dbReference type="EMBL" id="PJK16204.1"/>
    </source>
</evidence>
<dbReference type="CDD" id="cd17574">
    <property type="entry name" value="REC_OmpR"/>
    <property type="match status" value="1"/>
</dbReference>
<dbReference type="AlphaFoldDB" id="A0A2M9EYC0"/>
<keyword evidence="6" id="KW-0804">Transcription</keyword>
<evidence type="ECO:0000256" key="7">
    <source>
        <dbReference type="PROSITE-ProRule" id="PRU00169"/>
    </source>
</evidence>
<dbReference type="FunFam" id="3.40.50.2300:FF:000001">
    <property type="entry name" value="DNA-binding response regulator PhoB"/>
    <property type="match status" value="1"/>
</dbReference>
<dbReference type="PANTHER" id="PTHR48111">
    <property type="entry name" value="REGULATOR OF RPOS"/>
    <property type="match status" value="1"/>
</dbReference>
<evidence type="ECO:0000256" key="5">
    <source>
        <dbReference type="ARBA" id="ARBA00023125"/>
    </source>
</evidence>
<evidence type="ECO:0000259" key="10">
    <source>
        <dbReference type="PROSITE" id="PS51755"/>
    </source>
</evidence>
<dbReference type="GO" id="GO:0032993">
    <property type="term" value="C:protein-DNA complex"/>
    <property type="evidence" value="ECO:0007669"/>
    <property type="project" value="TreeGrafter"/>
</dbReference>
<sequence>MKHARLLVVDDEPVLLKMVTTVLHKEGFVNLSTAASGQEALTLVQAQPFDLILLDVQLPDMQGYEVCTEIRRLSDVPIFFLTARSSDLDKISGFAYGADDYITKPFNPLELVARIKAHLKRQEALLGSRQETKVHYIGDLEIRLEEGTAYKNGVPLQLTAQLFRLLCFFAASPNRIFSKEQIYEQVWGEMSFGDDTTVTVHIRKLREKIEDVPSKPRYLLTLRGLGYKFVSEVAQ</sequence>
<feature type="domain" description="OmpR/PhoB-type" evidence="10">
    <location>
        <begin position="132"/>
        <end position="231"/>
    </location>
</feature>
<dbReference type="SMART" id="SM00862">
    <property type="entry name" value="Trans_reg_C"/>
    <property type="match status" value="1"/>
</dbReference>
<dbReference type="Gene3D" id="1.10.10.10">
    <property type="entry name" value="Winged helix-like DNA-binding domain superfamily/Winged helix DNA-binding domain"/>
    <property type="match status" value="1"/>
</dbReference>
<dbReference type="SMART" id="SM00448">
    <property type="entry name" value="REC"/>
    <property type="match status" value="1"/>
</dbReference>